<sequence>MATRNHQLSSFLPGSLPHPSTSPETEESLFSLLISGGFDLPEYPSTLNPNKAILTVSSKTGEILSANEQANKLFEAPSVELVGKKISSLLKRTNQVLEEALEENDVLADGTIAAVHGKVVDAVTLSERVSAHFSFSQDGRILTCDGAFAHLHGYLNPEDLKGAAIKNLIPSLQIPLYSHALPKLLRAQRVFGESRDGTSVPLCVKLQSTVLCGKPPSQNDEHSSTRDGRELSDDECNQWGPHQDERNVPIPPKQSRDKSSDDKVDDITASLSPLLEYCGTVWVFVPRSSLLLLHPDGSIFSIHNHLALGLFGYSKEELLGKSVSFLMPGFYRWMSDENKKAGSLCESHIELPKSPTSSRISDPSSLVAGDMAMVQQAVQGQTSSGRGRIFTGNCTNLEKHTSAFSAFSSPAITSTRVVMANDTIELLKEAARVAPCSGLLNSAENTQALLRTFTWVEPPEDGSCCSAPTEVSVPNGEGPQKSHTSVIVSTQHAASSVSDTCPEVEKEKPSCSSQLQDSSFDVISLENRSASGFSEKFSSSSSFLDINGDAVSKALADLNLSSSIELLSGGGCSDDNQLSVISCDTAELLRTPSPCVIESDQESESVCVSHVAAEARNGVSEEPRTAATATDKGKNTESCANVSQQSLTDIPATSTPKKKKMSGQVLSSHTTIVDAQVEGSGYHRDGTRVDVQLDVRKTVLSDGSFMFCVWIRRAGQQGTAMQANHSLTNQSGASFGEKIGEGAALRSTTDLENSRACDGQFEEEYQPVKAVGKGAFGFVWKAVRRCDGQEVIVKFISKARIVSDCWVDDPMLGKVSQEIAILTRVQHHNIVKVVEVFENGSYFQMVMEKHGDGLDLFEFIDMQPRLDEPLASYIFRQLVAAVFYLRTKNIIHRDIKDENIIIDKCFHIRLIDFGSAAILVPGKLFYNFCGTLEYCSPEVLQGHPYVGPELEMWSLGVLLFTLLFSENPFCDVGEILDAKLKLPFSVSTELHVVLRGLLHSNPKKRMTLDQLLLQRWISQPISLAEYSWAEVVPANESFCKYLYCLYTHTWVHIKRPIFFKQAPHSRRSSPVLRQLSNKTCFWITERRLCPTMKRKGCPWWLWKRSFRSTSVICWTLRNSSFVFSLPHRRIHHPPCLRIGTRSLCSSSDHTHPQSNPRSHEAPQWSSKPGTELSPRSLVDMGFTDSQAEEIHQSVCSIRGEGAARNALSTLTTLFVLGLNSSSVLKVLNKCPELYAVKERQLHQRISNLRKLGLLEGSLQRVVVYYPKILTLPVKSVKTVVLLLKEKCLFTTQQVTDILRDSPAVVLEDKDQLVYKFQYVYFRMGVKQADMVKYRMFRFTLDELRCRHVFLERRGLYQTPDKKGQTTIVNPKLDSILDVDQDAFVARVAQASAEEYDVFQKLLEREWKEEELQGKIEADSDAEENEDDDDDEEISGRNGYRKTKKK</sequence>
<comment type="catalytic activity">
    <reaction evidence="9">
        <text>L-threonyl-[protein] + ATP = O-phospho-L-threonyl-[protein] + ADP + H(+)</text>
        <dbReference type="Rhea" id="RHEA:46608"/>
        <dbReference type="Rhea" id="RHEA-COMP:11060"/>
        <dbReference type="Rhea" id="RHEA-COMP:11605"/>
        <dbReference type="ChEBI" id="CHEBI:15378"/>
        <dbReference type="ChEBI" id="CHEBI:30013"/>
        <dbReference type="ChEBI" id="CHEBI:30616"/>
        <dbReference type="ChEBI" id="CHEBI:61977"/>
        <dbReference type="ChEBI" id="CHEBI:456216"/>
        <dbReference type="EC" id="2.7.11.1"/>
    </reaction>
</comment>
<dbReference type="Gene3D" id="3.30.200.20">
    <property type="entry name" value="Phosphorylase Kinase, domain 1"/>
    <property type="match status" value="1"/>
</dbReference>
<dbReference type="SUPFAM" id="SSF56112">
    <property type="entry name" value="Protein kinase-like (PK-like)"/>
    <property type="match status" value="1"/>
</dbReference>
<evidence type="ECO:0000256" key="3">
    <source>
        <dbReference type="ARBA" id="ARBA00022527"/>
    </source>
</evidence>
<evidence type="ECO:0000256" key="12">
    <source>
        <dbReference type="SAM" id="MobiDB-lite"/>
    </source>
</evidence>
<evidence type="ECO:0000256" key="2">
    <source>
        <dbReference type="ARBA" id="ARBA00012513"/>
    </source>
</evidence>
<dbReference type="GO" id="GO:0005524">
    <property type="term" value="F:ATP binding"/>
    <property type="evidence" value="ECO:0007669"/>
    <property type="project" value="UniProtKB-UniRule"/>
</dbReference>
<feature type="region of interest" description="Disordered" evidence="12">
    <location>
        <begin position="1146"/>
        <end position="1174"/>
    </location>
</feature>
<dbReference type="Pfam" id="PF13426">
    <property type="entry name" value="PAS_9"/>
    <property type="match status" value="2"/>
</dbReference>
<feature type="region of interest" description="Disordered" evidence="12">
    <location>
        <begin position="1"/>
        <end position="24"/>
    </location>
</feature>
<keyword evidence="3" id="KW-0723">Serine/threonine-protein kinase</keyword>
<evidence type="ECO:0000256" key="5">
    <source>
        <dbReference type="ARBA" id="ARBA00022741"/>
    </source>
</evidence>
<dbReference type="PANTHER" id="PTHR24346:SF51">
    <property type="entry name" value="PAS DOMAIN-CONTAINING SERINE_THREONINE-PROTEIN KINASE"/>
    <property type="match status" value="1"/>
</dbReference>
<accession>A0A3B3CST6</accession>
<evidence type="ECO:0000256" key="4">
    <source>
        <dbReference type="ARBA" id="ARBA00022679"/>
    </source>
</evidence>
<evidence type="ECO:0000313" key="16">
    <source>
        <dbReference type="Proteomes" id="UP000261560"/>
    </source>
</evidence>
<dbReference type="SMART" id="SM00220">
    <property type="entry name" value="S_TKc"/>
    <property type="match status" value="1"/>
</dbReference>
<dbReference type="PROSITE" id="PS00108">
    <property type="entry name" value="PROTEIN_KINASE_ST"/>
    <property type="match status" value="1"/>
</dbReference>
<dbReference type="PaxDb" id="30732-ENSOMEP00000020917"/>
<dbReference type="InterPro" id="IPR008271">
    <property type="entry name" value="Ser/Thr_kinase_AS"/>
</dbReference>
<dbReference type="GO" id="GO:0005829">
    <property type="term" value="C:cytosol"/>
    <property type="evidence" value="ECO:0007669"/>
    <property type="project" value="TreeGrafter"/>
</dbReference>
<dbReference type="GO" id="GO:0003676">
    <property type="term" value="F:nucleic acid binding"/>
    <property type="evidence" value="ECO:0007669"/>
    <property type="project" value="InterPro"/>
</dbReference>
<dbReference type="InterPro" id="IPR003690">
    <property type="entry name" value="MTERF"/>
</dbReference>
<dbReference type="EC" id="2.7.11.1" evidence="2"/>
<feature type="domain" description="Protein kinase" evidence="13">
    <location>
        <begin position="765"/>
        <end position="1017"/>
    </location>
</feature>
<dbReference type="SMART" id="SM00733">
    <property type="entry name" value="Mterf"/>
    <property type="match status" value="3"/>
</dbReference>
<feature type="region of interest" description="Disordered" evidence="12">
    <location>
        <begin position="618"/>
        <end position="668"/>
    </location>
</feature>
<dbReference type="PROSITE" id="PS50011">
    <property type="entry name" value="PROTEIN_KINASE_DOM"/>
    <property type="match status" value="1"/>
</dbReference>
<dbReference type="PROSITE" id="PS00107">
    <property type="entry name" value="PROTEIN_KINASE_ATP"/>
    <property type="match status" value="1"/>
</dbReference>
<feature type="compositionally biased region" description="Polar residues" evidence="12">
    <location>
        <begin position="1"/>
        <end position="23"/>
    </location>
</feature>
<evidence type="ECO:0000259" key="14">
    <source>
        <dbReference type="PROSITE" id="PS50112"/>
    </source>
</evidence>
<dbReference type="FunFam" id="3.30.200.20:FF:000346">
    <property type="entry name" value="PAS domain-containing serine/threonine-protein kinase"/>
    <property type="match status" value="1"/>
</dbReference>
<dbReference type="FunFam" id="1.25.70.10:FF:000032">
    <property type="entry name" value="PAS domain containing serine/threonine kinase"/>
    <property type="match status" value="1"/>
</dbReference>
<dbReference type="Proteomes" id="UP000261560">
    <property type="component" value="Unplaced"/>
</dbReference>
<keyword evidence="8" id="KW-0809">Transit peptide</keyword>
<evidence type="ECO:0000256" key="8">
    <source>
        <dbReference type="ARBA" id="ARBA00022946"/>
    </source>
</evidence>
<evidence type="ECO:0000256" key="10">
    <source>
        <dbReference type="ARBA" id="ARBA00048679"/>
    </source>
</evidence>
<feature type="region of interest" description="Disordered" evidence="12">
    <location>
        <begin position="1409"/>
        <end position="1445"/>
    </location>
</feature>
<evidence type="ECO:0000256" key="7">
    <source>
        <dbReference type="ARBA" id="ARBA00022840"/>
    </source>
</evidence>
<feature type="compositionally biased region" description="Polar residues" evidence="12">
    <location>
        <begin position="636"/>
        <end position="655"/>
    </location>
</feature>
<dbReference type="PROSITE" id="PS50112">
    <property type="entry name" value="PAS"/>
    <property type="match status" value="1"/>
</dbReference>
<dbReference type="InterPro" id="IPR017441">
    <property type="entry name" value="Protein_kinase_ATP_BS"/>
</dbReference>
<evidence type="ECO:0000256" key="6">
    <source>
        <dbReference type="ARBA" id="ARBA00022777"/>
    </source>
</evidence>
<dbReference type="Pfam" id="PF02536">
    <property type="entry name" value="mTERF"/>
    <property type="match status" value="1"/>
</dbReference>
<keyword evidence="7 11" id="KW-0067">ATP-binding</keyword>
<feature type="compositionally biased region" description="Acidic residues" evidence="12">
    <location>
        <begin position="1418"/>
        <end position="1432"/>
    </location>
</feature>
<organism evidence="15 16">
    <name type="scientific">Oryzias melastigma</name>
    <name type="common">Marine medaka</name>
    <dbReference type="NCBI Taxonomy" id="30732"/>
    <lineage>
        <taxon>Eukaryota</taxon>
        <taxon>Metazoa</taxon>
        <taxon>Chordata</taxon>
        <taxon>Craniata</taxon>
        <taxon>Vertebrata</taxon>
        <taxon>Euteleostomi</taxon>
        <taxon>Actinopterygii</taxon>
        <taxon>Neopterygii</taxon>
        <taxon>Teleostei</taxon>
        <taxon>Neoteleostei</taxon>
        <taxon>Acanthomorphata</taxon>
        <taxon>Ovalentaria</taxon>
        <taxon>Atherinomorphae</taxon>
        <taxon>Beloniformes</taxon>
        <taxon>Adrianichthyidae</taxon>
        <taxon>Oryziinae</taxon>
        <taxon>Oryzias</taxon>
    </lineage>
</organism>
<dbReference type="InterPro" id="IPR000719">
    <property type="entry name" value="Prot_kinase_dom"/>
</dbReference>
<keyword evidence="16" id="KW-1185">Reference proteome</keyword>
<dbReference type="FunFam" id="1.10.510.10:FF:000351">
    <property type="entry name" value="PAS domain-containing serine/threonine-protein kinase"/>
    <property type="match status" value="1"/>
</dbReference>
<dbReference type="GO" id="GO:0005634">
    <property type="term" value="C:nucleus"/>
    <property type="evidence" value="ECO:0007669"/>
    <property type="project" value="TreeGrafter"/>
</dbReference>
<dbReference type="Gene3D" id="1.25.70.10">
    <property type="entry name" value="Transcription termination factor 3, mitochondrial"/>
    <property type="match status" value="1"/>
</dbReference>
<dbReference type="InterPro" id="IPR038538">
    <property type="entry name" value="MTERF_sf"/>
</dbReference>
<keyword evidence="4" id="KW-0808">Transferase</keyword>
<dbReference type="Gene3D" id="3.30.450.20">
    <property type="entry name" value="PAS domain"/>
    <property type="match status" value="1"/>
</dbReference>
<dbReference type="Ensembl" id="ENSOMET00000036340.1">
    <property type="protein sequence ID" value="ENSOMEP00000020917.1"/>
    <property type="gene ID" value="ENSOMEG00000022826.1"/>
</dbReference>
<feature type="compositionally biased region" description="Basic and acidic residues" evidence="12">
    <location>
        <begin position="254"/>
        <end position="264"/>
    </location>
</feature>
<dbReference type="PANTHER" id="PTHR24346">
    <property type="entry name" value="MAP/MICROTUBULE AFFINITY-REGULATING KINASE"/>
    <property type="match status" value="1"/>
</dbReference>
<feature type="binding site" evidence="11">
    <location>
        <position position="794"/>
    </location>
    <ligand>
        <name>ATP</name>
        <dbReference type="ChEBI" id="CHEBI:30616"/>
    </ligand>
</feature>
<comment type="catalytic activity">
    <reaction evidence="10">
        <text>L-seryl-[protein] + ATP = O-phospho-L-seryl-[protein] + ADP + H(+)</text>
        <dbReference type="Rhea" id="RHEA:17989"/>
        <dbReference type="Rhea" id="RHEA-COMP:9863"/>
        <dbReference type="Rhea" id="RHEA-COMP:11604"/>
        <dbReference type="ChEBI" id="CHEBI:15378"/>
        <dbReference type="ChEBI" id="CHEBI:29999"/>
        <dbReference type="ChEBI" id="CHEBI:30616"/>
        <dbReference type="ChEBI" id="CHEBI:83421"/>
        <dbReference type="ChEBI" id="CHEBI:456216"/>
        <dbReference type="EC" id="2.7.11.1"/>
    </reaction>
</comment>
<dbReference type="GO" id="GO:0045719">
    <property type="term" value="P:negative regulation of glycogen biosynthetic process"/>
    <property type="evidence" value="ECO:0007669"/>
    <property type="project" value="TreeGrafter"/>
</dbReference>
<dbReference type="GO" id="GO:0035556">
    <property type="term" value="P:intracellular signal transduction"/>
    <property type="evidence" value="ECO:0007669"/>
    <property type="project" value="TreeGrafter"/>
</dbReference>
<reference evidence="15" key="2">
    <citation type="submission" date="2025-09" db="UniProtKB">
        <authorList>
            <consortium name="Ensembl"/>
        </authorList>
    </citation>
    <scope>IDENTIFICATION</scope>
</reference>
<evidence type="ECO:0000256" key="11">
    <source>
        <dbReference type="PROSITE-ProRule" id="PRU10141"/>
    </source>
</evidence>
<feature type="compositionally biased region" description="Polar residues" evidence="12">
    <location>
        <begin position="1146"/>
        <end position="1156"/>
    </location>
</feature>
<name>A0A3B3CST6_ORYME</name>
<comment type="similarity">
    <text evidence="1">Belongs to the mTERF family.</text>
</comment>
<dbReference type="InterPro" id="IPR011009">
    <property type="entry name" value="Kinase-like_dom_sf"/>
</dbReference>
<dbReference type="GO" id="GO:0004674">
    <property type="term" value="F:protein serine/threonine kinase activity"/>
    <property type="evidence" value="ECO:0007669"/>
    <property type="project" value="UniProtKB-KW"/>
</dbReference>
<feature type="region of interest" description="Disordered" evidence="12">
    <location>
        <begin position="214"/>
        <end position="264"/>
    </location>
</feature>
<feature type="compositionally biased region" description="Basic and acidic residues" evidence="12">
    <location>
        <begin position="219"/>
        <end position="231"/>
    </location>
</feature>
<evidence type="ECO:0000256" key="9">
    <source>
        <dbReference type="ARBA" id="ARBA00047899"/>
    </source>
</evidence>
<feature type="domain" description="PAS" evidence="14">
    <location>
        <begin position="310"/>
        <end position="328"/>
    </location>
</feature>
<evidence type="ECO:0000313" key="15">
    <source>
        <dbReference type="Ensembl" id="ENSOMEP00000020917.1"/>
    </source>
</evidence>
<evidence type="ECO:0000259" key="13">
    <source>
        <dbReference type="PROSITE" id="PS50011"/>
    </source>
</evidence>
<dbReference type="Pfam" id="PF00069">
    <property type="entry name" value="Pkinase"/>
    <property type="match status" value="1"/>
</dbReference>
<reference evidence="15" key="1">
    <citation type="submission" date="2025-08" db="UniProtKB">
        <authorList>
            <consortium name="Ensembl"/>
        </authorList>
    </citation>
    <scope>IDENTIFICATION</scope>
</reference>
<dbReference type="GeneTree" id="ENSGT00940000159035"/>
<dbReference type="STRING" id="30732.ENSOMEP00000020917"/>
<evidence type="ECO:0000256" key="1">
    <source>
        <dbReference type="ARBA" id="ARBA00007692"/>
    </source>
</evidence>
<dbReference type="InterPro" id="IPR000014">
    <property type="entry name" value="PAS"/>
</dbReference>
<proteinExistence type="inferred from homology"/>
<keyword evidence="6" id="KW-0418">Kinase</keyword>
<protein>
    <recommendedName>
        <fullName evidence="2">non-specific serine/threonine protein kinase</fullName>
        <ecNumber evidence="2">2.7.11.1</ecNumber>
    </recommendedName>
</protein>
<dbReference type="Gene3D" id="1.10.510.10">
    <property type="entry name" value="Transferase(Phosphotransferase) domain 1"/>
    <property type="match status" value="1"/>
</dbReference>
<keyword evidence="5 11" id="KW-0547">Nucleotide-binding</keyword>